<dbReference type="RefSeq" id="WP_189113235.1">
    <property type="nucleotide sequence ID" value="NZ_BMQC01000003.1"/>
</dbReference>
<proteinExistence type="predicted"/>
<reference evidence="3" key="1">
    <citation type="journal article" date="2014" name="Int. J. Syst. Evol. Microbiol.">
        <title>Complete genome sequence of Corynebacterium casei LMG S-19264T (=DSM 44701T), isolated from a smear-ripened cheese.</title>
        <authorList>
            <consortium name="US DOE Joint Genome Institute (JGI-PGF)"/>
            <person name="Walter F."/>
            <person name="Albersmeier A."/>
            <person name="Kalinowski J."/>
            <person name="Ruckert C."/>
        </authorList>
    </citation>
    <scope>NUCLEOTIDE SEQUENCE</scope>
    <source>
        <strain evidence="3">JCM 3091</strain>
    </source>
</reference>
<dbReference type="AlphaFoldDB" id="A0A8J3FHK4"/>
<gene>
    <name evidence="3" type="ORF">GCM10010124_12630</name>
</gene>
<evidence type="ECO:0000256" key="1">
    <source>
        <dbReference type="SAM" id="MobiDB-lite"/>
    </source>
</evidence>
<dbReference type="EMBL" id="BMQC01000003">
    <property type="protein sequence ID" value="GGK21593.1"/>
    <property type="molecule type" value="Genomic_DNA"/>
</dbReference>
<evidence type="ECO:0000256" key="2">
    <source>
        <dbReference type="SAM" id="Phobius"/>
    </source>
</evidence>
<dbReference type="Proteomes" id="UP000662200">
    <property type="component" value="Unassembled WGS sequence"/>
</dbReference>
<feature type="region of interest" description="Disordered" evidence="1">
    <location>
        <begin position="1"/>
        <end position="20"/>
    </location>
</feature>
<keyword evidence="2" id="KW-0812">Transmembrane</keyword>
<keyword evidence="4" id="KW-1185">Reference proteome</keyword>
<sequence length="82" mass="8549">MSVFGGPRRPRPAGAGLPGDEPWVAGAVAVALAERAARWRGPLPVEAVVGAGRRRVRRRRLLRGGVLLLCAAAAAALCLTTR</sequence>
<keyword evidence="2" id="KW-1133">Transmembrane helix</keyword>
<keyword evidence="2" id="KW-0472">Membrane</keyword>
<protein>
    <submittedName>
        <fullName evidence="3">Uncharacterized protein</fullName>
    </submittedName>
</protein>
<evidence type="ECO:0000313" key="4">
    <source>
        <dbReference type="Proteomes" id="UP000662200"/>
    </source>
</evidence>
<reference evidence="3" key="2">
    <citation type="submission" date="2020-09" db="EMBL/GenBank/DDBJ databases">
        <authorList>
            <person name="Sun Q."/>
            <person name="Ohkuma M."/>
        </authorList>
    </citation>
    <scope>NUCLEOTIDE SEQUENCE</scope>
    <source>
        <strain evidence="3">JCM 3091</strain>
    </source>
</reference>
<feature type="transmembrane region" description="Helical" evidence="2">
    <location>
        <begin position="61"/>
        <end position="79"/>
    </location>
</feature>
<organism evidence="3 4">
    <name type="scientific">Pilimelia terevasa</name>
    <dbReference type="NCBI Taxonomy" id="53372"/>
    <lineage>
        <taxon>Bacteria</taxon>
        <taxon>Bacillati</taxon>
        <taxon>Actinomycetota</taxon>
        <taxon>Actinomycetes</taxon>
        <taxon>Micromonosporales</taxon>
        <taxon>Micromonosporaceae</taxon>
        <taxon>Pilimelia</taxon>
    </lineage>
</organism>
<evidence type="ECO:0000313" key="3">
    <source>
        <dbReference type="EMBL" id="GGK21593.1"/>
    </source>
</evidence>
<name>A0A8J3FHK4_9ACTN</name>
<accession>A0A8J3FHK4</accession>
<comment type="caution">
    <text evidence="3">The sequence shown here is derived from an EMBL/GenBank/DDBJ whole genome shotgun (WGS) entry which is preliminary data.</text>
</comment>